<reference evidence="2 3" key="1">
    <citation type="submission" date="2021-06" db="EMBL/GenBank/DDBJ databases">
        <authorList>
            <person name="Palmer J.M."/>
        </authorList>
    </citation>
    <scope>NUCLEOTIDE SEQUENCE [LARGE SCALE GENOMIC DNA]</scope>
    <source>
        <strain evidence="2 3">AS_MEX2019</strain>
        <tissue evidence="2">Muscle</tissue>
    </source>
</reference>
<sequence>MVVHSDFTVSGSHCLPLSDILCSNFIWMSSLHQSIVIEHPWKDYSPQRNSHQALWSDATVRDAAESSHRSPPNYSILLFFIVKSFYLIFLLLV</sequence>
<gene>
    <name evidence="2" type="ORF">AMECASPLE_002622</name>
</gene>
<protein>
    <submittedName>
        <fullName evidence="2">Uncharacterized protein</fullName>
    </submittedName>
</protein>
<evidence type="ECO:0000313" key="2">
    <source>
        <dbReference type="EMBL" id="MEQ2313494.1"/>
    </source>
</evidence>
<keyword evidence="1" id="KW-0472">Membrane</keyword>
<keyword evidence="3" id="KW-1185">Reference proteome</keyword>
<proteinExistence type="predicted"/>
<evidence type="ECO:0000313" key="3">
    <source>
        <dbReference type="Proteomes" id="UP001469553"/>
    </source>
</evidence>
<dbReference type="EMBL" id="JAHRIP010084736">
    <property type="protein sequence ID" value="MEQ2313494.1"/>
    <property type="molecule type" value="Genomic_DNA"/>
</dbReference>
<keyword evidence="1" id="KW-0812">Transmembrane</keyword>
<comment type="caution">
    <text evidence="2">The sequence shown here is derived from an EMBL/GenBank/DDBJ whole genome shotgun (WGS) entry which is preliminary data.</text>
</comment>
<evidence type="ECO:0000256" key="1">
    <source>
        <dbReference type="SAM" id="Phobius"/>
    </source>
</evidence>
<keyword evidence="1" id="KW-1133">Transmembrane helix</keyword>
<organism evidence="2 3">
    <name type="scientific">Ameca splendens</name>
    <dbReference type="NCBI Taxonomy" id="208324"/>
    <lineage>
        <taxon>Eukaryota</taxon>
        <taxon>Metazoa</taxon>
        <taxon>Chordata</taxon>
        <taxon>Craniata</taxon>
        <taxon>Vertebrata</taxon>
        <taxon>Euteleostomi</taxon>
        <taxon>Actinopterygii</taxon>
        <taxon>Neopterygii</taxon>
        <taxon>Teleostei</taxon>
        <taxon>Neoteleostei</taxon>
        <taxon>Acanthomorphata</taxon>
        <taxon>Ovalentaria</taxon>
        <taxon>Atherinomorphae</taxon>
        <taxon>Cyprinodontiformes</taxon>
        <taxon>Goodeidae</taxon>
        <taxon>Ameca</taxon>
    </lineage>
</organism>
<accession>A0ABV1A4M1</accession>
<feature type="transmembrane region" description="Helical" evidence="1">
    <location>
        <begin position="74"/>
        <end position="92"/>
    </location>
</feature>
<name>A0ABV1A4M1_9TELE</name>
<dbReference type="Proteomes" id="UP001469553">
    <property type="component" value="Unassembled WGS sequence"/>
</dbReference>